<accession>A0A1I4UXY7</accession>
<dbReference type="Proteomes" id="UP000198535">
    <property type="component" value="Unassembled WGS sequence"/>
</dbReference>
<dbReference type="AlphaFoldDB" id="A0A1I4UXY7"/>
<proteinExistence type="predicted"/>
<keyword evidence="2" id="KW-1185">Reference proteome</keyword>
<dbReference type="OrthoDB" id="142820at2157"/>
<evidence type="ECO:0008006" key="3">
    <source>
        <dbReference type="Google" id="ProtNLM"/>
    </source>
</evidence>
<gene>
    <name evidence="1" type="ORF">SAMN04488696_2935</name>
</gene>
<dbReference type="STRING" id="487685.SAMN04488696_2935"/>
<evidence type="ECO:0000313" key="1">
    <source>
        <dbReference type="EMBL" id="SFM93786.1"/>
    </source>
</evidence>
<protein>
    <recommendedName>
        <fullName evidence="3">Phage portal protein</fullName>
    </recommendedName>
</protein>
<name>A0A1I4UXY7_9EURY</name>
<reference evidence="2" key="1">
    <citation type="submission" date="2016-10" db="EMBL/GenBank/DDBJ databases">
        <authorList>
            <person name="Varghese N."/>
            <person name="Submissions S."/>
        </authorList>
    </citation>
    <scope>NUCLEOTIDE SEQUENCE [LARGE SCALE GENOMIC DNA]</scope>
    <source>
        <strain evidence="2">Mob M</strain>
    </source>
</reference>
<sequence length="408" mass="45824">MVRLNATINDPNTKPITLMASAGVKRTDTSSKFGGYQNFDTDNRFKYYQQLSTCTPHVSTSLNKLALSLVKGMQFDGTGSKIIKDFERWSSKVNFLEQVQTLARLLCRDGTYVALPIGSAENFSLIPLLMQNTTILPEDFTVGEMNPKEILTPPTGSVVINESDKAKRKIMKISDVVCGSYNAWDTVQKDPLKRDTYGIYGASMMVPIELSIRNLLNINHGYVSFVKKYGNGRYLIDFKLLEKLVEQEIVSIEDAQKVIDAWLDEHKYLSENEDIAAVGLDVIPVDAKGSLDVMSFKKSLETDIQIGLLQSPLSMGDTKGSTYAAGYVSEEDRMVVLEGLQHIVWNIANSAINMRLRLMNKTEDSVWIEFEELSRPQLESRDVIEWYNSGVLTKEQLLKWGGFPVEGE</sequence>
<organism evidence="1 2">
    <name type="scientific">Methanolobus profundi</name>
    <dbReference type="NCBI Taxonomy" id="487685"/>
    <lineage>
        <taxon>Archaea</taxon>
        <taxon>Methanobacteriati</taxon>
        <taxon>Methanobacteriota</taxon>
        <taxon>Stenosarchaea group</taxon>
        <taxon>Methanomicrobia</taxon>
        <taxon>Methanosarcinales</taxon>
        <taxon>Methanosarcinaceae</taxon>
        <taxon>Methanolobus</taxon>
    </lineage>
</organism>
<dbReference type="EMBL" id="FOUJ01000009">
    <property type="protein sequence ID" value="SFM93786.1"/>
    <property type="molecule type" value="Genomic_DNA"/>
</dbReference>
<evidence type="ECO:0000313" key="2">
    <source>
        <dbReference type="Proteomes" id="UP000198535"/>
    </source>
</evidence>
<dbReference type="RefSeq" id="WP_091938252.1">
    <property type="nucleotide sequence ID" value="NZ_FOUJ01000009.1"/>
</dbReference>